<dbReference type="PANTHER" id="PTHR46696:SF1">
    <property type="entry name" value="CYTOCHROME P450 YJIB-RELATED"/>
    <property type="match status" value="1"/>
</dbReference>
<dbReference type="InterPro" id="IPR002397">
    <property type="entry name" value="Cyt_P450_B"/>
</dbReference>
<keyword evidence="5" id="KW-0503">Monooxygenase</keyword>
<dbReference type="Proteomes" id="UP001610563">
    <property type="component" value="Unassembled WGS sequence"/>
</dbReference>
<comment type="similarity">
    <text evidence="1 5">Belongs to the cytochrome P450 family.</text>
</comment>
<dbReference type="InterPro" id="IPR001128">
    <property type="entry name" value="Cyt_P450"/>
</dbReference>
<keyword evidence="2 5" id="KW-0479">Metal-binding</keyword>
<protein>
    <submittedName>
        <fullName evidence="6">Cytochrome P450</fullName>
    </submittedName>
</protein>
<gene>
    <name evidence="6" type="ORF">BJX66DRAFT_115111</name>
</gene>
<organism evidence="6 7">
    <name type="scientific">Aspergillus keveii</name>
    <dbReference type="NCBI Taxonomy" id="714993"/>
    <lineage>
        <taxon>Eukaryota</taxon>
        <taxon>Fungi</taxon>
        <taxon>Dikarya</taxon>
        <taxon>Ascomycota</taxon>
        <taxon>Pezizomycotina</taxon>
        <taxon>Eurotiomycetes</taxon>
        <taxon>Eurotiomycetidae</taxon>
        <taxon>Eurotiales</taxon>
        <taxon>Aspergillaceae</taxon>
        <taxon>Aspergillus</taxon>
        <taxon>Aspergillus subgen. Nidulantes</taxon>
    </lineage>
</organism>
<dbReference type="SUPFAM" id="SSF48264">
    <property type="entry name" value="Cytochrome P450"/>
    <property type="match status" value="1"/>
</dbReference>
<dbReference type="EMBL" id="JBFTWV010000210">
    <property type="protein sequence ID" value="KAL2783814.1"/>
    <property type="molecule type" value="Genomic_DNA"/>
</dbReference>
<accession>A0ABR4FKR8</accession>
<dbReference type="Gene3D" id="1.10.630.10">
    <property type="entry name" value="Cytochrome P450"/>
    <property type="match status" value="1"/>
</dbReference>
<evidence type="ECO:0000256" key="5">
    <source>
        <dbReference type="RuleBase" id="RU000461"/>
    </source>
</evidence>
<dbReference type="InterPro" id="IPR036396">
    <property type="entry name" value="Cyt_P450_sf"/>
</dbReference>
<dbReference type="InterPro" id="IPR017972">
    <property type="entry name" value="Cyt_P450_CS"/>
</dbReference>
<name>A0ABR4FKR8_9EURO</name>
<keyword evidence="5" id="KW-0349">Heme</keyword>
<evidence type="ECO:0000313" key="7">
    <source>
        <dbReference type="Proteomes" id="UP001610563"/>
    </source>
</evidence>
<dbReference type="PANTHER" id="PTHR46696">
    <property type="entry name" value="P450, PUTATIVE (EUROFUNG)-RELATED"/>
    <property type="match status" value="1"/>
</dbReference>
<keyword evidence="4 5" id="KW-0408">Iron</keyword>
<evidence type="ECO:0000256" key="1">
    <source>
        <dbReference type="ARBA" id="ARBA00010617"/>
    </source>
</evidence>
<sequence length="437" mass="49152">MAIFGPRTENEPFYTSSPFEALTGPVNSLEEIDLTDKALYTDGDFHSALRLLRREAPIFWHTKGTAKAFGDKSFWAVTSYEGFHQVIQNGKVFSSIHPVIDRTSEELGLRDLFFTMDGEDHRSYRKPLERYTNVKAINARQSTMDKSIRDDIAAFANSGATDMAPLAYRIQVGLGIAFYDLEGKEAERLRLISEQLIGGSLDPHNVWDYASSSAIADLVMLVEEILADRRQNPKDDIFTSLNMDEDAGRLTHHQILTYLWFSISNVIGTASNAAIYNPMIAMLHHPEQFQLLREHPEHIDSGRAADEALRWGGNSMHLCRLATADTEVLGQPIKKGEVVVAFQASANRDETVFEDPYRFDVTKKRRRFATFGTGMHQCIGMHMMRATATSVLRGLCESFETIEQVGRVLHHIPYSLFNTEVASIPFRGTPASTLEAR</sequence>
<comment type="caution">
    <text evidence="6">The sequence shown here is derived from an EMBL/GenBank/DDBJ whole genome shotgun (WGS) entry which is preliminary data.</text>
</comment>
<keyword evidence="7" id="KW-1185">Reference proteome</keyword>
<proteinExistence type="inferred from homology"/>
<evidence type="ECO:0000256" key="4">
    <source>
        <dbReference type="ARBA" id="ARBA00023004"/>
    </source>
</evidence>
<evidence type="ECO:0000313" key="6">
    <source>
        <dbReference type="EMBL" id="KAL2783814.1"/>
    </source>
</evidence>
<dbReference type="PRINTS" id="PR00359">
    <property type="entry name" value="BP450"/>
</dbReference>
<keyword evidence="3 5" id="KW-0560">Oxidoreductase</keyword>
<evidence type="ECO:0000256" key="3">
    <source>
        <dbReference type="ARBA" id="ARBA00023002"/>
    </source>
</evidence>
<evidence type="ECO:0000256" key="2">
    <source>
        <dbReference type="ARBA" id="ARBA00022723"/>
    </source>
</evidence>
<dbReference type="PROSITE" id="PS00086">
    <property type="entry name" value="CYTOCHROME_P450"/>
    <property type="match status" value="1"/>
</dbReference>
<dbReference type="Pfam" id="PF00067">
    <property type="entry name" value="p450"/>
    <property type="match status" value="1"/>
</dbReference>
<reference evidence="6 7" key="1">
    <citation type="submission" date="2024-07" db="EMBL/GenBank/DDBJ databases">
        <title>Section-level genome sequencing and comparative genomics of Aspergillus sections Usti and Cavernicolus.</title>
        <authorList>
            <consortium name="Lawrence Berkeley National Laboratory"/>
            <person name="Nybo J.L."/>
            <person name="Vesth T.C."/>
            <person name="Theobald S."/>
            <person name="Frisvad J.C."/>
            <person name="Larsen T.O."/>
            <person name="Kjaerboelling I."/>
            <person name="Rothschild-Mancinelli K."/>
            <person name="Lyhne E.K."/>
            <person name="Kogle M.E."/>
            <person name="Barry K."/>
            <person name="Clum A."/>
            <person name="Na H."/>
            <person name="Ledsgaard L."/>
            <person name="Lin J."/>
            <person name="Lipzen A."/>
            <person name="Kuo A."/>
            <person name="Riley R."/>
            <person name="Mondo S."/>
            <person name="Labutti K."/>
            <person name="Haridas S."/>
            <person name="Pangalinan J."/>
            <person name="Salamov A.A."/>
            <person name="Simmons B.A."/>
            <person name="Magnuson J.K."/>
            <person name="Chen J."/>
            <person name="Drula E."/>
            <person name="Henrissat B."/>
            <person name="Wiebenga A."/>
            <person name="Lubbers R.J."/>
            <person name="Gomes A.C."/>
            <person name="Makela M.R."/>
            <person name="Stajich J."/>
            <person name="Grigoriev I.V."/>
            <person name="Mortensen U.H."/>
            <person name="De Vries R.P."/>
            <person name="Baker S.E."/>
            <person name="Andersen M.R."/>
        </authorList>
    </citation>
    <scope>NUCLEOTIDE SEQUENCE [LARGE SCALE GENOMIC DNA]</scope>
    <source>
        <strain evidence="6 7">CBS 209.92</strain>
    </source>
</reference>